<reference evidence="1 2" key="1">
    <citation type="submission" date="2016-10" db="EMBL/GenBank/DDBJ databases">
        <authorList>
            <person name="de Groot N.N."/>
        </authorList>
    </citation>
    <scope>NUCLEOTIDE SEQUENCE [LARGE SCALE GENOMIC DNA]</scope>
    <source>
        <strain evidence="1 2">DSM 16199</strain>
    </source>
</reference>
<dbReference type="Proteomes" id="UP000199550">
    <property type="component" value="Unassembled WGS sequence"/>
</dbReference>
<organism evidence="1 2">
    <name type="scientific">Loktanella salsilacus</name>
    <dbReference type="NCBI Taxonomy" id="195913"/>
    <lineage>
        <taxon>Bacteria</taxon>
        <taxon>Pseudomonadati</taxon>
        <taxon>Pseudomonadota</taxon>
        <taxon>Alphaproteobacteria</taxon>
        <taxon>Rhodobacterales</taxon>
        <taxon>Roseobacteraceae</taxon>
        <taxon>Loktanella</taxon>
    </lineage>
</organism>
<dbReference type="EMBL" id="FOTF01000006">
    <property type="protein sequence ID" value="SFL01278.1"/>
    <property type="molecule type" value="Genomic_DNA"/>
</dbReference>
<accession>A0A1I4E641</accession>
<name>A0A1I4E641_9RHOB</name>
<keyword evidence="2" id="KW-1185">Reference proteome</keyword>
<gene>
    <name evidence="1" type="ORF">SAMN04488004_10652</name>
</gene>
<protein>
    <submittedName>
        <fullName evidence="1">Uncharacterized protein</fullName>
    </submittedName>
</protein>
<evidence type="ECO:0000313" key="2">
    <source>
        <dbReference type="Proteomes" id="UP000199550"/>
    </source>
</evidence>
<evidence type="ECO:0000313" key="1">
    <source>
        <dbReference type="EMBL" id="SFL01278.1"/>
    </source>
</evidence>
<dbReference type="STRING" id="195913.SAMN04488004_10652"/>
<proteinExistence type="predicted"/>
<dbReference type="AlphaFoldDB" id="A0A1I4E641"/>
<sequence length="160" mass="17529">MRWLCLILFLSACIPIRDDVLQSYDGWRGTTTFTTQEREVFRGADGNGLMTARPVITLGPDGRAFGVFTNVRRRDANGPRIGRMTSGGQTLDYTAHDRLLTHCIDGCQPAEVGVVTLSETAFRLAAQTGLPLRVWGLRGRYNGTVPAEAFARVLAKVDDG</sequence>